<dbReference type="AlphaFoldDB" id="A0AA36IQB9"/>
<keyword evidence="7" id="KW-1185">Reference proteome</keyword>
<comment type="caution">
    <text evidence="6">The sequence shown here is derived from an EMBL/GenBank/DDBJ whole genome shotgun (WGS) entry which is preliminary data.</text>
</comment>
<dbReference type="Gene3D" id="3.30.470.20">
    <property type="entry name" value="ATP-grasp fold, B domain"/>
    <property type="match status" value="1"/>
</dbReference>
<keyword evidence="3" id="KW-0067">ATP-binding</keyword>
<dbReference type="GO" id="GO:0036064">
    <property type="term" value="C:ciliary basal body"/>
    <property type="evidence" value="ECO:0007669"/>
    <property type="project" value="TreeGrafter"/>
</dbReference>
<dbReference type="PROSITE" id="PS51221">
    <property type="entry name" value="TTL"/>
    <property type="match status" value="1"/>
</dbReference>
<reference evidence="6" key="1">
    <citation type="submission" date="2023-08" db="EMBL/GenBank/DDBJ databases">
        <authorList>
            <person name="Chen Y."/>
            <person name="Shah S."/>
            <person name="Dougan E. K."/>
            <person name="Thang M."/>
            <person name="Chan C."/>
        </authorList>
    </citation>
    <scope>NUCLEOTIDE SEQUENCE</scope>
</reference>
<dbReference type="Proteomes" id="UP001178507">
    <property type="component" value="Unassembled WGS sequence"/>
</dbReference>
<organism evidence="6 7">
    <name type="scientific">Effrenium voratum</name>
    <dbReference type="NCBI Taxonomy" id="2562239"/>
    <lineage>
        <taxon>Eukaryota</taxon>
        <taxon>Sar</taxon>
        <taxon>Alveolata</taxon>
        <taxon>Dinophyceae</taxon>
        <taxon>Suessiales</taxon>
        <taxon>Symbiodiniaceae</taxon>
        <taxon>Effrenium</taxon>
    </lineage>
</organism>
<dbReference type="GO" id="GO:0070740">
    <property type="term" value="F:tubulin-glutamic acid ligase activity"/>
    <property type="evidence" value="ECO:0007669"/>
    <property type="project" value="TreeGrafter"/>
</dbReference>
<dbReference type="Pfam" id="PF03133">
    <property type="entry name" value="TTL"/>
    <property type="match status" value="1"/>
</dbReference>
<dbReference type="GO" id="GO:0005524">
    <property type="term" value="F:ATP binding"/>
    <property type="evidence" value="ECO:0007669"/>
    <property type="project" value="UniProtKB-KW"/>
</dbReference>
<gene>
    <name evidence="6" type="ORF">EVOR1521_LOCUS17153</name>
</gene>
<protein>
    <recommendedName>
        <fullName evidence="4">Tubulin--tyrosine ligase-like protein 5</fullName>
    </recommendedName>
</protein>
<accession>A0AA36IQB9</accession>
<evidence type="ECO:0000256" key="3">
    <source>
        <dbReference type="ARBA" id="ARBA00022840"/>
    </source>
</evidence>
<keyword evidence="2" id="KW-0547">Nucleotide-binding</keyword>
<dbReference type="GO" id="GO:0015631">
    <property type="term" value="F:tubulin binding"/>
    <property type="evidence" value="ECO:0007669"/>
    <property type="project" value="TreeGrafter"/>
</dbReference>
<proteinExistence type="predicted"/>
<comment type="catalytic activity">
    <reaction evidence="5">
        <text>L-glutamyl-[protein] + L-glutamate + ATP = gamma-L-glutamyl-L-glutamyl-[protein] + ADP + phosphate + H(+)</text>
        <dbReference type="Rhea" id="RHEA:60144"/>
        <dbReference type="Rhea" id="RHEA-COMP:10208"/>
        <dbReference type="Rhea" id="RHEA-COMP:15517"/>
        <dbReference type="ChEBI" id="CHEBI:15378"/>
        <dbReference type="ChEBI" id="CHEBI:29973"/>
        <dbReference type="ChEBI" id="CHEBI:29985"/>
        <dbReference type="ChEBI" id="CHEBI:30616"/>
        <dbReference type="ChEBI" id="CHEBI:43474"/>
        <dbReference type="ChEBI" id="CHEBI:143622"/>
        <dbReference type="ChEBI" id="CHEBI:456216"/>
    </reaction>
    <physiologicalReaction direction="left-to-right" evidence="5">
        <dbReference type="Rhea" id="RHEA:60145"/>
    </physiologicalReaction>
</comment>
<evidence type="ECO:0000313" key="6">
    <source>
        <dbReference type="EMBL" id="CAJ1391919.1"/>
    </source>
</evidence>
<dbReference type="PANTHER" id="PTHR12241">
    <property type="entry name" value="TUBULIN POLYGLUTAMYLASE"/>
    <property type="match status" value="1"/>
</dbReference>
<dbReference type="EMBL" id="CAUJNA010002225">
    <property type="protein sequence ID" value="CAJ1391919.1"/>
    <property type="molecule type" value="Genomic_DNA"/>
</dbReference>
<evidence type="ECO:0000313" key="7">
    <source>
        <dbReference type="Proteomes" id="UP001178507"/>
    </source>
</evidence>
<sequence length="371" mass="41380">MYVASSGQVKPKLKLFYYLSPECPQTIVDLVSPALRQLNWSCSVAPVSPPIFIWEGSRRSIDLAPTLARGGLANRVAGAFAITTKVGMLKAVRGCCARSGGFPPSWYPLTFELPSGMEEWKQHVHEHPEKRWIYKPNGGARGIGHILVTSVADVDSAEKPFRERCRPLRAEDLHASPLEERFFAPSGVIQEYVQDLQLLKGHKFAVRTYLLIARVSPLLVLLHGAAYAKVCGQAFDAARFTQADLLRHVTEQEFQKKGGEVHEDWKVWPVMLLDDLAAELCQDPGLAARWTSSFWQQVRGICSQVVESFREALREKSQLGMFEILGLDFVCKADGSVTFLEANRDPSWVIDGGAKAAAWRFPVRLGFERGI</sequence>
<dbReference type="InterPro" id="IPR004344">
    <property type="entry name" value="TTL/TTLL_fam"/>
</dbReference>
<keyword evidence="1" id="KW-0436">Ligase</keyword>
<name>A0AA36IQB9_9DINO</name>
<dbReference type="PANTHER" id="PTHR12241:SF145">
    <property type="entry name" value="TUBULIN POLYGLUTAMYLASE TTLL5"/>
    <property type="match status" value="1"/>
</dbReference>
<dbReference type="SUPFAM" id="SSF56059">
    <property type="entry name" value="Glutathione synthetase ATP-binding domain-like"/>
    <property type="match status" value="1"/>
</dbReference>
<dbReference type="GO" id="GO:0000226">
    <property type="term" value="P:microtubule cytoskeleton organization"/>
    <property type="evidence" value="ECO:0007669"/>
    <property type="project" value="TreeGrafter"/>
</dbReference>
<evidence type="ECO:0000256" key="5">
    <source>
        <dbReference type="ARBA" id="ARBA00049274"/>
    </source>
</evidence>
<evidence type="ECO:0000256" key="2">
    <source>
        <dbReference type="ARBA" id="ARBA00022741"/>
    </source>
</evidence>
<evidence type="ECO:0000256" key="1">
    <source>
        <dbReference type="ARBA" id="ARBA00022598"/>
    </source>
</evidence>
<evidence type="ECO:0000256" key="4">
    <source>
        <dbReference type="ARBA" id="ARBA00041448"/>
    </source>
</evidence>